<name>A0A9D1NSV5_9FIRM</name>
<dbReference type="PANTHER" id="PTHR43686:SF1">
    <property type="entry name" value="AMINOTRAN_5 DOMAIN-CONTAINING PROTEIN"/>
    <property type="match status" value="1"/>
</dbReference>
<dbReference type="GO" id="GO:0016740">
    <property type="term" value="F:transferase activity"/>
    <property type="evidence" value="ECO:0007669"/>
    <property type="project" value="UniProtKB-KW"/>
</dbReference>
<evidence type="ECO:0000313" key="3">
    <source>
        <dbReference type="EMBL" id="HIV11703.1"/>
    </source>
</evidence>
<dbReference type="Gene3D" id="3.40.50.620">
    <property type="entry name" value="HUPs"/>
    <property type="match status" value="1"/>
</dbReference>
<organism evidence="3 4">
    <name type="scientific">Candidatus Pullilachnospira stercoravium</name>
    <dbReference type="NCBI Taxonomy" id="2840913"/>
    <lineage>
        <taxon>Bacteria</taxon>
        <taxon>Bacillati</taxon>
        <taxon>Bacillota</taxon>
        <taxon>Clostridia</taxon>
        <taxon>Lachnospirales</taxon>
        <taxon>Lachnospiraceae</taxon>
        <taxon>Lachnospiraceae incertae sedis</taxon>
        <taxon>Candidatus Pullilachnospira</taxon>
    </lineage>
</organism>
<proteinExistence type="predicted"/>
<reference evidence="3" key="2">
    <citation type="journal article" date="2021" name="PeerJ">
        <title>Extensive microbial diversity within the chicken gut microbiome revealed by metagenomics and culture.</title>
        <authorList>
            <person name="Gilroy R."/>
            <person name="Ravi A."/>
            <person name="Getino M."/>
            <person name="Pursley I."/>
            <person name="Horton D.L."/>
            <person name="Alikhan N.F."/>
            <person name="Baker D."/>
            <person name="Gharbi K."/>
            <person name="Hall N."/>
            <person name="Watson M."/>
            <person name="Adriaenssens E.M."/>
            <person name="Foster-Nyarko E."/>
            <person name="Jarju S."/>
            <person name="Secka A."/>
            <person name="Antonio M."/>
            <person name="Oren A."/>
            <person name="Chaudhuri R.R."/>
            <person name="La Ragione R."/>
            <person name="Hildebrand F."/>
            <person name="Pallen M.J."/>
        </authorList>
    </citation>
    <scope>NUCLEOTIDE SEQUENCE</scope>
    <source>
        <strain evidence="3">ChiBcec2-4451</strain>
    </source>
</reference>
<reference evidence="3" key="1">
    <citation type="submission" date="2020-10" db="EMBL/GenBank/DDBJ databases">
        <authorList>
            <person name="Gilroy R."/>
        </authorList>
    </citation>
    <scope>NUCLEOTIDE SEQUENCE</scope>
    <source>
        <strain evidence="3">ChiBcec2-4451</strain>
    </source>
</reference>
<dbReference type="EMBL" id="DVON01000025">
    <property type="protein sequence ID" value="HIV11703.1"/>
    <property type="molecule type" value="Genomic_DNA"/>
</dbReference>
<comment type="caution">
    <text evidence="3">The sequence shown here is derived from an EMBL/GenBank/DDBJ whole genome shotgun (WGS) entry which is preliminary data.</text>
</comment>
<evidence type="ECO:0000256" key="1">
    <source>
        <dbReference type="ARBA" id="ARBA00022679"/>
    </source>
</evidence>
<dbReference type="SUPFAM" id="SSF52402">
    <property type="entry name" value="Adenine nucleotide alpha hydrolases-like"/>
    <property type="match status" value="1"/>
</dbReference>
<evidence type="ECO:0000259" key="2">
    <source>
        <dbReference type="Pfam" id="PF01171"/>
    </source>
</evidence>
<dbReference type="InterPro" id="IPR035107">
    <property type="entry name" value="tRNA_thiolation_TtcA_Ctu1"/>
</dbReference>
<dbReference type="AlphaFoldDB" id="A0A9D1NSV5"/>
<dbReference type="PIRSF" id="PIRSF004976">
    <property type="entry name" value="ATPase_YdaO"/>
    <property type="match status" value="1"/>
</dbReference>
<gene>
    <name evidence="3" type="ORF">IAA63_01000</name>
</gene>
<evidence type="ECO:0000313" key="4">
    <source>
        <dbReference type="Proteomes" id="UP000886723"/>
    </source>
</evidence>
<feature type="domain" description="tRNA(Ile)-lysidine/2-thiocytidine synthase N-terminal" evidence="2">
    <location>
        <begin position="26"/>
        <end position="211"/>
    </location>
</feature>
<accession>A0A9D1NSV5</accession>
<keyword evidence="1" id="KW-0808">Transferase</keyword>
<sequence>MKLQQLMSYVRRAIDDYGMIEDGDRIAVGISGGKDSLTLLYALAGLKRFYPHPFELEAITVDLGHPGFDVTPVRKLCESMEIPYTVVKTEIAQIIFEERKESNPCSLCAKMRKGALNDAIKKAGCNKVAYAHHKDDMIETMLLSLIFEGRFHSFSPKTYLDRMDLTVIRPMMYVSEYDVRGFTAKYQLPVIKSPCPADGYTKREYAKNLVRQLNQEHPGARERMFAAILRGDIKGWPKPVR</sequence>
<dbReference type="Proteomes" id="UP000886723">
    <property type="component" value="Unassembled WGS sequence"/>
</dbReference>
<dbReference type="PANTHER" id="PTHR43686">
    <property type="entry name" value="SULFURTRANSFERASE-RELATED"/>
    <property type="match status" value="1"/>
</dbReference>
<dbReference type="InterPro" id="IPR014729">
    <property type="entry name" value="Rossmann-like_a/b/a_fold"/>
</dbReference>
<dbReference type="GO" id="GO:0008033">
    <property type="term" value="P:tRNA processing"/>
    <property type="evidence" value="ECO:0007669"/>
    <property type="project" value="InterPro"/>
</dbReference>
<dbReference type="CDD" id="cd24138">
    <property type="entry name" value="TtcA-like"/>
    <property type="match status" value="1"/>
</dbReference>
<dbReference type="Pfam" id="PF01171">
    <property type="entry name" value="ATP_bind_3"/>
    <property type="match status" value="1"/>
</dbReference>
<dbReference type="InterPro" id="IPR011063">
    <property type="entry name" value="TilS/TtcA_N"/>
</dbReference>
<protein>
    <submittedName>
        <fullName evidence="3">tRNA 2-thiocytidine(32) synthetase TtcA</fullName>
    </submittedName>
</protein>